<dbReference type="InterPro" id="IPR012677">
    <property type="entry name" value="Nucleotide-bd_a/b_plait_sf"/>
</dbReference>
<sequence length="282" mass="31195">MMQQPSGGVHPQEVPSDPQQQYQQAPQQYAATQNPGSDEIRSLWIGDLLQWMDEAYILSCFGPTGEAVNAKGYPQQAYGSARRSRAAAEQILQTYNGTFMPNTEQNFRLNRATLGADERRQDDGPDFTVFVGDLAADAKLPLGGVHPQEVPSDPQQQYQQAPQQYAATQNPGSDEIRSLWIGDLLQWMDEAYILSCFGPTGEAVNAKGYPQQAYGSARRSRAAAEQILQTYNGTFMPNTEQNFRLNRATLGADERRQDDGPDFTVFVGDLAADVTDYASRNI</sequence>
<feature type="compositionally biased region" description="Low complexity" evidence="3">
    <location>
        <begin position="18"/>
        <end position="31"/>
    </location>
</feature>
<evidence type="ECO:0008006" key="6">
    <source>
        <dbReference type="Google" id="ProtNLM"/>
    </source>
</evidence>
<name>A0A498HUX3_MALDO</name>
<keyword evidence="5" id="KW-1185">Reference proteome</keyword>
<keyword evidence="1" id="KW-0507">mRNA processing</keyword>
<dbReference type="InterPro" id="IPR035979">
    <property type="entry name" value="RBD_domain_sf"/>
</dbReference>
<evidence type="ECO:0000313" key="4">
    <source>
        <dbReference type="EMBL" id="RXH73792.1"/>
    </source>
</evidence>
<feature type="region of interest" description="Disordered" evidence="3">
    <location>
        <begin position="1"/>
        <end position="35"/>
    </location>
</feature>
<feature type="region of interest" description="Disordered" evidence="3">
    <location>
        <begin position="141"/>
        <end position="171"/>
    </location>
</feature>
<dbReference type="GO" id="GO:0003729">
    <property type="term" value="F:mRNA binding"/>
    <property type="evidence" value="ECO:0007669"/>
    <property type="project" value="InterPro"/>
</dbReference>
<gene>
    <name evidence="4" type="ORF">DVH24_016614</name>
</gene>
<dbReference type="GO" id="GO:0006397">
    <property type="term" value="P:mRNA processing"/>
    <property type="evidence" value="ECO:0007669"/>
    <property type="project" value="UniProtKB-KW"/>
</dbReference>
<dbReference type="PANTHER" id="PTHR47640:SF6">
    <property type="entry name" value="POLYADENYLATE-BINDING PROTEIN RBP45A"/>
    <property type="match status" value="1"/>
</dbReference>
<feature type="compositionally biased region" description="Low complexity" evidence="3">
    <location>
        <begin position="154"/>
        <end position="167"/>
    </location>
</feature>
<dbReference type="GO" id="GO:0005829">
    <property type="term" value="C:cytosol"/>
    <property type="evidence" value="ECO:0007669"/>
    <property type="project" value="TreeGrafter"/>
</dbReference>
<dbReference type="PANTHER" id="PTHR47640">
    <property type="entry name" value="TRNA SELENOCYSTEINE 1-ASSOCIATED PROTEIN 1-RELATED-RELATED"/>
    <property type="match status" value="1"/>
</dbReference>
<dbReference type="InterPro" id="IPR050825">
    <property type="entry name" value="RBM42_RBP45_47-like"/>
</dbReference>
<evidence type="ECO:0000256" key="2">
    <source>
        <dbReference type="ARBA" id="ARBA00022884"/>
    </source>
</evidence>
<comment type="caution">
    <text evidence="4">The sequence shown here is derived from an EMBL/GenBank/DDBJ whole genome shotgun (WGS) entry which is preliminary data.</text>
</comment>
<dbReference type="AlphaFoldDB" id="A0A498HUX3"/>
<dbReference type="SUPFAM" id="SSF54928">
    <property type="entry name" value="RNA-binding domain, RBD"/>
    <property type="match status" value="2"/>
</dbReference>
<evidence type="ECO:0000256" key="3">
    <source>
        <dbReference type="SAM" id="MobiDB-lite"/>
    </source>
</evidence>
<accession>A0A498HUX3</accession>
<evidence type="ECO:0000313" key="5">
    <source>
        <dbReference type="Proteomes" id="UP000290289"/>
    </source>
</evidence>
<dbReference type="Proteomes" id="UP000290289">
    <property type="component" value="Chromosome 15"/>
</dbReference>
<dbReference type="Gene3D" id="3.30.70.330">
    <property type="match status" value="2"/>
</dbReference>
<reference evidence="4 5" key="1">
    <citation type="submission" date="2018-10" db="EMBL/GenBank/DDBJ databases">
        <title>A high-quality apple genome assembly.</title>
        <authorList>
            <person name="Hu J."/>
        </authorList>
    </citation>
    <scope>NUCLEOTIDE SEQUENCE [LARGE SCALE GENOMIC DNA]</scope>
    <source>
        <strain evidence="5">cv. HFTH1</strain>
        <tissue evidence="4">Young leaf</tissue>
    </source>
</reference>
<evidence type="ECO:0000256" key="1">
    <source>
        <dbReference type="ARBA" id="ARBA00022664"/>
    </source>
</evidence>
<keyword evidence="2" id="KW-0694">RNA-binding</keyword>
<proteinExistence type="predicted"/>
<organism evidence="4 5">
    <name type="scientific">Malus domestica</name>
    <name type="common">Apple</name>
    <name type="synonym">Pyrus malus</name>
    <dbReference type="NCBI Taxonomy" id="3750"/>
    <lineage>
        <taxon>Eukaryota</taxon>
        <taxon>Viridiplantae</taxon>
        <taxon>Streptophyta</taxon>
        <taxon>Embryophyta</taxon>
        <taxon>Tracheophyta</taxon>
        <taxon>Spermatophyta</taxon>
        <taxon>Magnoliopsida</taxon>
        <taxon>eudicotyledons</taxon>
        <taxon>Gunneridae</taxon>
        <taxon>Pentapetalae</taxon>
        <taxon>rosids</taxon>
        <taxon>fabids</taxon>
        <taxon>Rosales</taxon>
        <taxon>Rosaceae</taxon>
        <taxon>Amygdaloideae</taxon>
        <taxon>Maleae</taxon>
        <taxon>Malus</taxon>
    </lineage>
</organism>
<dbReference type="STRING" id="3750.A0A498HUX3"/>
<protein>
    <recommendedName>
        <fullName evidence="6">RRM domain-containing protein</fullName>
    </recommendedName>
</protein>
<dbReference type="EMBL" id="RDQH01000341">
    <property type="protein sequence ID" value="RXH73792.1"/>
    <property type="molecule type" value="Genomic_DNA"/>
</dbReference>